<sequence>MYTIWIAMTVLVIVDAYKKLYTLRNMPAASSGNWYRYTSIKNVNNGETPILIEKSVKKNSADDKEKIGSMVRRQACRRNQ</sequence>
<evidence type="ECO:0000313" key="3">
    <source>
        <dbReference type="Proteomes" id="UP001054945"/>
    </source>
</evidence>
<reference evidence="2 3" key="1">
    <citation type="submission" date="2021-06" db="EMBL/GenBank/DDBJ databases">
        <title>Caerostris extrusa draft genome.</title>
        <authorList>
            <person name="Kono N."/>
            <person name="Arakawa K."/>
        </authorList>
    </citation>
    <scope>NUCLEOTIDE SEQUENCE [LARGE SCALE GENOMIC DNA]</scope>
</reference>
<proteinExistence type="predicted"/>
<feature type="region of interest" description="Disordered" evidence="1">
    <location>
        <begin position="61"/>
        <end position="80"/>
    </location>
</feature>
<organism evidence="2 3">
    <name type="scientific">Caerostris extrusa</name>
    <name type="common">Bark spider</name>
    <name type="synonym">Caerostris bankana</name>
    <dbReference type="NCBI Taxonomy" id="172846"/>
    <lineage>
        <taxon>Eukaryota</taxon>
        <taxon>Metazoa</taxon>
        <taxon>Ecdysozoa</taxon>
        <taxon>Arthropoda</taxon>
        <taxon>Chelicerata</taxon>
        <taxon>Arachnida</taxon>
        <taxon>Araneae</taxon>
        <taxon>Araneomorphae</taxon>
        <taxon>Entelegynae</taxon>
        <taxon>Araneoidea</taxon>
        <taxon>Araneidae</taxon>
        <taxon>Caerostris</taxon>
    </lineage>
</organism>
<evidence type="ECO:0000313" key="2">
    <source>
        <dbReference type="EMBL" id="GIX75056.1"/>
    </source>
</evidence>
<dbReference type="EMBL" id="BPLR01020128">
    <property type="protein sequence ID" value="GIX75056.1"/>
    <property type="molecule type" value="Genomic_DNA"/>
</dbReference>
<dbReference type="Proteomes" id="UP001054945">
    <property type="component" value="Unassembled WGS sequence"/>
</dbReference>
<accession>A0AAV4MUL9</accession>
<protein>
    <submittedName>
        <fullName evidence="2">Uncharacterized protein</fullName>
    </submittedName>
</protein>
<keyword evidence="3" id="KW-1185">Reference proteome</keyword>
<evidence type="ECO:0000256" key="1">
    <source>
        <dbReference type="SAM" id="MobiDB-lite"/>
    </source>
</evidence>
<name>A0AAV4MUL9_CAEEX</name>
<comment type="caution">
    <text evidence="2">The sequence shown here is derived from an EMBL/GenBank/DDBJ whole genome shotgun (WGS) entry which is preliminary data.</text>
</comment>
<gene>
    <name evidence="2" type="ORF">CEXT_23801</name>
</gene>
<dbReference type="AlphaFoldDB" id="A0AAV4MUL9"/>